<dbReference type="AlphaFoldDB" id="A0A1G2L849"/>
<dbReference type="Gene3D" id="3.30.450.90">
    <property type="match status" value="1"/>
</dbReference>
<dbReference type="Gene3D" id="3.40.50.300">
    <property type="entry name" value="P-loop containing nucleotide triphosphate hydrolases"/>
    <property type="match status" value="1"/>
</dbReference>
<name>A0A1G2L849_9BACT</name>
<sequence>MIKYGYQSKASDIHIEPRQKKVVVRFRVDGIMHDVLEVPKEFHVPIVTRIKILSRLRTDEQRSAQDGKFRYELGEEVSDVRVSIVPVTEGENVVMRLLSSRVRQLSLSDLGLSDHDFEKVKRAIRNPHGMILVTGPTGSGKTTTVYSFLKILNSKEVHISTIEDPVEYYIDGISQIQVNPQTNLTFASGLRAIVRQDPDIIMVGEIRDEETAGIAVNSAMTGHLVLSTLHANDAATTLPRLLDMGIEPFLIASTVNVAIAQRLVRKICQNCLESHQLSNDERLLIDEEPRIREMLGRKGYGGYEMLRLYRGKGCSVCGSTGFSGRIGIFEVLEMTEQIKKSIMKRSSSNEILELAREEKMTTMLEDGIDKVIRGATTLEEVIRVTRE</sequence>
<dbReference type="InterPro" id="IPR001482">
    <property type="entry name" value="T2SS/T4SS_dom"/>
</dbReference>
<dbReference type="InterPro" id="IPR003593">
    <property type="entry name" value="AAA+_ATPase"/>
</dbReference>
<feature type="domain" description="Bacterial type II secretion system protein E" evidence="4">
    <location>
        <begin position="194"/>
        <end position="208"/>
    </location>
</feature>
<evidence type="ECO:0000313" key="6">
    <source>
        <dbReference type="Proteomes" id="UP000177982"/>
    </source>
</evidence>
<accession>A0A1G2L849</accession>
<comment type="caution">
    <text evidence="5">The sequence shown here is derived from an EMBL/GenBank/DDBJ whole genome shotgun (WGS) entry which is preliminary data.</text>
</comment>
<keyword evidence="3" id="KW-0067">ATP-binding</keyword>
<dbReference type="CDD" id="cd01129">
    <property type="entry name" value="PulE-GspE-like"/>
    <property type="match status" value="1"/>
</dbReference>
<dbReference type="PANTHER" id="PTHR30258:SF2">
    <property type="entry name" value="COMG OPERON PROTEIN 1"/>
    <property type="match status" value="1"/>
</dbReference>
<comment type="similarity">
    <text evidence="1">Belongs to the GSP E family.</text>
</comment>
<dbReference type="FunFam" id="3.40.50.300:FF:000398">
    <property type="entry name" value="Type IV pilus assembly ATPase PilB"/>
    <property type="match status" value="1"/>
</dbReference>
<proteinExistence type="inferred from homology"/>
<protein>
    <recommendedName>
        <fullName evidence="4">Bacterial type II secretion system protein E domain-containing protein</fullName>
    </recommendedName>
</protein>
<dbReference type="EMBL" id="MHQO01000019">
    <property type="protein sequence ID" value="OHA06991.1"/>
    <property type="molecule type" value="Genomic_DNA"/>
</dbReference>
<evidence type="ECO:0000256" key="1">
    <source>
        <dbReference type="ARBA" id="ARBA00006611"/>
    </source>
</evidence>
<reference evidence="5 6" key="1">
    <citation type="journal article" date="2016" name="Nat. Commun.">
        <title>Thousands of microbial genomes shed light on interconnected biogeochemical processes in an aquifer system.</title>
        <authorList>
            <person name="Anantharaman K."/>
            <person name="Brown C.T."/>
            <person name="Hug L.A."/>
            <person name="Sharon I."/>
            <person name="Castelle C.J."/>
            <person name="Probst A.J."/>
            <person name="Thomas B.C."/>
            <person name="Singh A."/>
            <person name="Wilkins M.J."/>
            <person name="Karaoz U."/>
            <person name="Brodie E.L."/>
            <person name="Williams K.H."/>
            <person name="Hubbard S.S."/>
            <person name="Banfield J.F."/>
        </authorList>
    </citation>
    <scope>NUCLEOTIDE SEQUENCE [LARGE SCALE GENOMIC DNA]</scope>
</reference>
<evidence type="ECO:0000256" key="2">
    <source>
        <dbReference type="ARBA" id="ARBA00022741"/>
    </source>
</evidence>
<evidence type="ECO:0000259" key="4">
    <source>
        <dbReference type="PROSITE" id="PS00662"/>
    </source>
</evidence>
<evidence type="ECO:0000256" key="3">
    <source>
        <dbReference type="ARBA" id="ARBA00022840"/>
    </source>
</evidence>
<dbReference type="GO" id="GO:0016887">
    <property type="term" value="F:ATP hydrolysis activity"/>
    <property type="evidence" value="ECO:0007669"/>
    <property type="project" value="TreeGrafter"/>
</dbReference>
<dbReference type="PANTHER" id="PTHR30258">
    <property type="entry name" value="TYPE II SECRETION SYSTEM PROTEIN GSPE-RELATED"/>
    <property type="match status" value="1"/>
</dbReference>
<dbReference type="GO" id="GO:0005886">
    <property type="term" value="C:plasma membrane"/>
    <property type="evidence" value="ECO:0007669"/>
    <property type="project" value="TreeGrafter"/>
</dbReference>
<evidence type="ECO:0000313" key="5">
    <source>
        <dbReference type="EMBL" id="OHA06991.1"/>
    </source>
</evidence>
<dbReference type="SUPFAM" id="SSF52540">
    <property type="entry name" value="P-loop containing nucleoside triphosphate hydrolases"/>
    <property type="match status" value="1"/>
</dbReference>
<keyword evidence="2" id="KW-0547">Nucleotide-binding</keyword>
<gene>
    <name evidence="5" type="ORF">A2934_03285</name>
</gene>
<dbReference type="Proteomes" id="UP000177982">
    <property type="component" value="Unassembled WGS sequence"/>
</dbReference>
<dbReference type="PROSITE" id="PS00662">
    <property type="entry name" value="T2SP_E"/>
    <property type="match status" value="1"/>
</dbReference>
<dbReference type="InterPro" id="IPR027417">
    <property type="entry name" value="P-loop_NTPase"/>
</dbReference>
<organism evidence="5 6">
    <name type="scientific">Candidatus Sungbacteria bacterium RIFCSPLOWO2_01_FULL_47_10</name>
    <dbReference type="NCBI Taxonomy" id="1802276"/>
    <lineage>
        <taxon>Bacteria</taxon>
        <taxon>Candidatus Sungiibacteriota</taxon>
    </lineage>
</organism>
<dbReference type="Pfam" id="PF00437">
    <property type="entry name" value="T2SSE"/>
    <property type="match status" value="1"/>
</dbReference>
<dbReference type="GO" id="GO:0005524">
    <property type="term" value="F:ATP binding"/>
    <property type="evidence" value="ECO:0007669"/>
    <property type="project" value="UniProtKB-KW"/>
</dbReference>
<dbReference type="SMART" id="SM00382">
    <property type="entry name" value="AAA"/>
    <property type="match status" value="1"/>
</dbReference>